<dbReference type="EMBL" id="UYJE01000265">
    <property type="protein sequence ID" value="VDH91822.1"/>
    <property type="molecule type" value="Genomic_DNA"/>
</dbReference>
<dbReference type="Proteomes" id="UP000596742">
    <property type="component" value="Unassembled WGS sequence"/>
</dbReference>
<feature type="domain" description="Immunoglobulin subtype 2" evidence="1">
    <location>
        <begin position="14"/>
        <end position="79"/>
    </location>
</feature>
<dbReference type="Gene3D" id="2.60.40.10">
    <property type="entry name" value="Immunoglobulins"/>
    <property type="match status" value="1"/>
</dbReference>
<comment type="caution">
    <text evidence="3">The sequence shown here is derived from an EMBL/GenBank/DDBJ whole genome shotgun (WGS) entry which is preliminary data.</text>
</comment>
<feature type="domain" description="Immunoglobulin" evidence="2">
    <location>
        <begin position="8"/>
        <end position="93"/>
    </location>
</feature>
<gene>
    <name evidence="3" type="ORF">MGAL_10B033957</name>
</gene>
<evidence type="ECO:0000313" key="3">
    <source>
        <dbReference type="EMBL" id="VDH91822.1"/>
    </source>
</evidence>
<accession>A0A8B6BJJ3</accession>
<reference evidence="3" key="1">
    <citation type="submission" date="2018-11" db="EMBL/GenBank/DDBJ databases">
        <authorList>
            <person name="Alioto T."/>
            <person name="Alioto T."/>
        </authorList>
    </citation>
    <scope>NUCLEOTIDE SEQUENCE</scope>
</reference>
<dbReference type="AlphaFoldDB" id="A0A8B6BJJ3"/>
<dbReference type="InterPro" id="IPR036179">
    <property type="entry name" value="Ig-like_dom_sf"/>
</dbReference>
<dbReference type="InterPro" id="IPR013783">
    <property type="entry name" value="Ig-like_fold"/>
</dbReference>
<evidence type="ECO:0000259" key="2">
    <source>
        <dbReference type="SMART" id="SM00409"/>
    </source>
</evidence>
<dbReference type="SUPFAM" id="SSF48726">
    <property type="entry name" value="Immunoglobulin"/>
    <property type="match status" value="1"/>
</dbReference>
<keyword evidence="4" id="KW-1185">Reference proteome</keyword>
<protein>
    <recommendedName>
        <fullName evidence="5">Ig-like domain-containing protein</fullName>
    </recommendedName>
</protein>
<evidence type="ECO:0000313" key="4">
    <source>
        <dbReference type="Proteomes" id="UP000596742"/>
    </source>
</evidence>
<dbReference type="InterPro" id="IPR013151">
    <property type="entry name" value="Immunoglobulin_dom"/>
</dbReference>
<dbReference type="CDD" id="cd00096">
    <property type="entry name" value="Ig"/>
    <property type="match status" value="1"/>
</dbReference>
<dbReference type="InterPro" id="IPR003599">
    <property type="entry name" value="Ig_sub"/>
</dbReference>
<sequence>MNRTDRDKVVVVTDFGADATMNCYKEDASYQWKKLIGGSYQILQTSSSKYSISGRSLTIHNTNQDDSGFYQCIIFRSDGSSSGIENPIELEVKVNAIKVVRFLYGSTGISSKPGAFPFFEDSRTFKTSSSTEISQSSISSSTD</sequence>
<name>A0A8B6BJJ3_MYTGA</name>
<dbReference type="Pfam" id="PF00047">
    <property type="entry name" value="ig"/>
    <property type="match status" value="1"/>
</dbReference>
<dbReference type="SMART" id="SM00409">
    <property type="entry name" value="IG"/>
    <property type="match status" value="1"/>
</dbReference>
<evidence type="ECO:0008006" key="5">
    <source>
        <dbReference type="Google" id="ProtNLM"/>
    </source>
</evidence>
<dbReference type="SMART" id="SM00408">
    <property type="entry name" value="IGc2"/>
    <property type="match status" value="1"/>
</dbReference>
<proteinExistence type="predicted"/>
<evidence type="ECO:0000259" key="1">
    <source>
        <dbReference type="SMART" id="SM00408"/>
    </source>
</evidence>
<dbReference type="InterPro" id="IPR003598">
    <property type="entry name" value="Ig_sub2"/>
</dbReference>
<organism evidence="3 4">
    <name type="scientific">Mytilus galloprovincialis</name>
    <name type="common">Mediterranean mussel</name>
    <dbReference type="NCBI Taxonomy" id="29158"/>
    <lineage>
        <taxon>Eukaryota</taxon>
        <taxon>Metazoa</taxon>
        <taxon>Spiralia</taxon>
        <taxon>Lophotrochozoa</taxon>
        <taxon>Mollusca</taxon>
        <taxon>Bivalvia</taxon>
        <taxon>Autobranchia</taxon>
        <taxon>Pteriomorphia</taxon>
        <taxon>Mytilida</taxon>
        <taxon>Mytiloidea</taxon>
        <taxon>Mytilidae</taxon>
        <taxon>Mytilinae</taxon>
        <taxon>Mytilus</taxon>
    </lineage>
</organism>